<dbReference type="SUPFAM" id="SSF53756">
    <property type="entry name" value="UDP-Glycosyltransferase/glycogen phosphorylase"/>
    <property type="match status" value="1"/>
</dbReference>
<reference evidence="3 4" key="1">
    <citation type="submission" date="2017-07" db="EMBL/GenBank/DDBJ databases">
        <title>Phenotypical and genomic characterization of a clinical isolate of Shewanella bicestrii sp. nov. producing an extended-spectrum beta-lactamase and a new oxacillinase variant.</title>
        <authorList>
            <person name="Jousset A.B."/>
            <person name="Bonnin R.A."/>
            <person name="Girlich D."/>
            <person name="Dabos L."/>
            <person name="Potron A."/>
            <person name="Dortet L."/>
            <person name="Glaser P."/>
            <person name="Naas T."/>
        </authorList>
    </citation>
    <scope>NUCLEOTIDE SEQUENCE [LARGE SCALE GENOMIC DNA]</scope>
    <source>
        <strain evidence="3 4">JAB-1</strain>
    </source>
</reference>
<evidence type="ECO:0000313" key="3">
    <source>
        <dbReference type="EMBL" id="ASK71102.1"/>
    </source>
</evidence>
<feature type="domain" description="Glycosyltransferase subfamily 4-like N-terminal" evidence="2">
    <location>
        <begin position="13"/>
        <end position="179"/>
    </location>
</feature>
<dbReference type="AlphaFoldDB" id="A0A220UT95"/>
<dbReference type="KEGG" id="sbj:CF168_20680"/>
<name>A0A220UT95_9GAMM</name>
<accession>A0A220UT95</accession>
<dbReference type="Gene3D" id="3.40.50.2000">
    <property type="entry name" value="Glycogen Phosphorylase B"/>
    <property type="match status" value="2"/>
</dbReference>
<evidence type="ECO:0000313" key="4">
    <source>
        <dbReference type="Proteomes" id="UP000198367"/>
    </source>
</evidence>
<sequence length="361" mass="40059">MRIAIAIDSLAGGGAEKVMITLAKQFISLGHEPHFLVMEDNRYYETPDNLPVHQCFADKDKDYDHFGRLGASVDKLRAKIAEIESRVGKFDLFLSNLDKTNLMMTKTGVTPLYVIVHSSVEEELSRQFKLGPFAYYKKLRAKKALNGQHLITVSNGIAKEIRAKGRLQPASMRTIYNPFEFNEIVAQSQQENPQIPQGDYLIHVGRFAKQKRHDVLFEALKQTQNQLPVVLLCHNHKKAIKAAKKFGIEKRLIIPGFQSNPFPWIKGAKALVLSSDFEGLPTVLIESLACGTPVVSTDCPHGPNEILTGNLAPYLVPRRNPAALAKMIDAVVAQPPSLDNVEILAKVDATAIAEQYLALAK</sequence>
<dbReference type="PANTHER" id="PTHR12526:SF638">
    <property type="entry name" value="SPORE COAT PROTEIN SA"/>
    <property type="match status" value="1"/>
</dbReference>
<dbReference type="Pfam" id="PF00534">
    <property type="entry name" value="Glycos_transf_1"/>
    <property type="match status" value="1"/>
</dbReference>
<keyword evidence="3" id="KW-0808">Transferase</keyword>
<evidence type="ECO:0000259" key="1">
    <source>
        <dbReference type="Pfam" id="PF00534"/>
    </source>
</evidence>
<dbReference type="InterPro" id="IPR001296">
    <property type="entry name" value="Glyco_trans_1"/>
</dbReference>
<dbReference type="EMBL" id="CP022358">
    <property type="protein sequence ID" value="ASK71102.1"/>
    <property type="molecule type" value="Genomic_DNA"/>
</dbReference>
<feature type="domain" description="Glycosyl transferase family 1" evidence="1">
    <location>
        <begin position="196"/>
        <end position="340"/>
    </location>
</feature>
<dbReference type="GO" id="GO:1901135">
    <property type="term" value="P:carbohydrate derivative metabolic process"/>
    <property type="evidence" value="ECO:0007669"/>
    <property type="project" value="UniProtKB-ARBA"/>
</dbReference>
<dbReference type="GO" id="GO:0016757">
    <property type="term" value="F:glycosyltransferase activity"/>
    <property type="evidence" value="ECO:0007669"/>
    <property type="project" value="InterPro"/>
</dbReference>
<dbReference type="RefSeq" id="WP_089068853.1">
    <property type="nucleotide sequence ID" value="NZ_CP022358.1"/>
</dbReference>
<dbReference type="CDD" id="cd03811">
    <property type="entry name" value="GT4_GT28_WabH-like"/>
    <property type="match status" value="1"/>
</dbReference>
<gene>
    <name evidence="3" type="ORF">CF168_20680</name>
</gene>
<evidence type="ECO:0000259" key="2">
    <source>
        <dbReference type="Pfam" id="PF13439"/>
    </source>
</evidence>
<keyword evidence="4" id="KW-1185">Reference proteome</keyword>
<organism evidence="3 4">
    <name type="scientific">Shewanella bicestrii</name>
    <dbReference type="NCBI Taxonomy" id="2018305"/>
    <lineage>
        <taxon>Bacteria</taxon>
        <taxon>Pseudomonadati</taxon>
        <taxon>Pseudomonadota</taxon>
        <taxon>Gammaproteobacteria</taxon>
        <taxon>Alteromonadales</taxon>
        <taxon>Shewanellaceae</taxon>
        <taxon>Shewanella</taxon>
    </lineage>
</organism>
<dbReference type="PANTHER" id="PTHR12526">
    <property type="entry name" value="GLYCOSYLTRANSFERASE"/>
    <property type="match status" value="1"/>
</dbReference>
<dbReference type="InterPro" id="IPR028098">
    <property type="entry name" value="Glyco_trans_4-like_N"/>
</dbReference>
<dbReference type="Pfam" id="PF13439">
    <property type="entry name" value="Glyco_transf_4"/>
    <property type="match status" value="1"/>
</dbReference>
<proteinExistence type="predicted"/>
<protein>
    <submittedName>
        <fullName evidence="3">Glycosyl transferase</fullName>
    </submittedName>
</protein>
<dbReference type="Proteomes" id="UP000198367">
    <property type="component" value="Chromosome"/>
</dbReference>